<proteinExistence type="inferred from homology"/>
<evidence type="ECO:0000256" key="4">
    <source>
        <dbReference type="ARBA" id="ARBA00022723"/>
    </source>
</evidence>
<dbReference type="Proteomes" id="UP000799767">
    <property type="component" value="Unassembled WGS sequence"/>
</dbReference>
<sequence length="906" mass="102585">MQCHPLRILQADEIREATRILVDSLEGIDPSTVHFKNISLHDPPKALLLPHLDAEASGVPLHQRPYVPRCVDIIWSTNGGKQVTESVVSLDAKTIIAKSHPKPGQHGPNDRLEMVEAAEKILTNQRVLNAIDQLRLPKDMVIALDPWMYGADRDSTIDTPKYIQSLLYARAKDHPDSNQYSYPLPFSPLLNLWTGEVERLDPIATGGNEDGLSYHTAPDPPMAHLKPNDYYPGLLPEPTRTDLAPLHVVQPEGPSFRVTDENCVSWQKWRFRVGFNYREGTVIHDVRYDGRPLFYRLSVSEMTVPYGDPRSPTHRKQAFDLGDAGGGSCANNLALGCDCLGAIKYFSGWLNDNHGNPVPAENVICLHEQDGGIGWKHTNHRTGNPAITRARNLVVQSIITIGNYEYIWAWIFMQNGNLELETRATGILSTSPIDPGKTSDWGTVVSPGVLAANHQHLFCMRIDPMIDGPLNTVVQEDSIAVPPSEHENPHGNAWRVIKTPIEKSSPADAAPFANRCFKIVNENILNPISRNPVGFKLVPQPCQTILAHKDSVARRRARFAEHHIWVTRYRDGDLWAGGKWTNQSLEEIDGVADYAARQEDVRNQDLVVWHTYGMTHNPRVEDFPVMPVEITTISLKPADFFVKNPAIGECGDVATDSDCTNDPRQMCRRARKRTTRVCWFWTRCRLRRWTKTLATGQRNHVSRAKRPNYSPPSMHSQCARMLQLRLLLRRLDRDIRKWHVQILQHEMKPITPKKRLHRPIRLSSLPDQMPRRPIRSLRNQPRRLIRQQLLILRRRGAREDRLRFLLAEVPAQTLRHELRLADVEVLFPVRDPEVVELGFEARAGEVGFYIKHAAHGQDGEDGEEGRRDEFPALKVSSCAWTFEFRVGGFGREGPGRFVAASNVDAA</sequence>
<feature type="active site" description="Schiff-base intermediate with substrate; via topaquinone" evidence="9">
    <location>
        <position position="404"/>
    </location>
</feature>
<dbReference type="OrthoDB" id="5379943at2759"/>
<evidence type="ECO:0000259" key="12">
    <source>
        <dbReference type="Pfam" id="PF01179"/>
    </source>
</evidence>
<dbReference type="EMBL" id="MU001631">
    <property type="protein sequence ID" value="KAF2487315.1"/>
    <property type="molecule type" value="Genomic_DNA"/>
</dbReference>
<feature type="modified residue" description="2',4',5'-topaquinone" evidence="10">
    <location>
        <position position="404"/>
    </location>
</feature>
<dbReference type="Pfam" id="PF01179">
    <property type="entry name" value="Cu_amine_oxid"/>
    <property type="match status" value="1"/>
</dbReference>
<gene>
    <name evidence="13" type="ORF">BDY17DRAFT_288728</name>
</gene>
<evidence type="ECO:0000256" key="11">
    <source>
        <dbReference type="RuleBase" id="RU000672"/>
    </source>
</evidence>
<dbReference type="FunFam" id="2.70.98.20:FF:000001">
    <property type="entry name" value="Amine oxidase"/>
    <property type="match status" value="1"/>
</dbReference>
<dbReference type="GeneID" id="54473240"/>
<dbReference type="InterPro" id="IPR036460">
    <property type="entry name" value="Cu_amine_oxidase_C_sf"/>
</dbReference>
<evidence type="ECO:0000256" key="8">
    <source>
        <dbReference type="ARBA" id="ARBA00023157"/>
    </source>
</evidence>
<evidence type="ECO:0000256" key="9">
    <source>
        <dbReference type="PIRSR" id="PIRSR600269-50"/>
    </source>
</evidence>
<dbReference type="GO" id="GO:0048038">
    <property type="term" value="F:quinone binding"/>
    <property type="evidence" value="ECO:0007669"/>
    <property type="project" value="InterPro"/>
</dbReference>
<dbReference type="GO" id="GO:0009308">
    <property type="term" value="P:amine metabolic process"/>
    <property type="evidence" value="ECO:0007669"/>
    <property type="project" value="UniProtKB-UniRule"/>
</dbReference>
<evidence type="ECO:0000256" key="3">
    <source>
        <dbReference type="ARBA" id="ARBA00011738"/>
    </source>
</evidence>
<dbReference type="SUPFAM" id="SSF54416">
    <property type="entry name" value="Amine oxidase N-terminal region"/>
    <property type="match status" value="2"/>
</dbReference>
<reference evidence="13" key="1">
    <citation type="journal article" date="2020" name="Stud. Mycol.">
        <title>101 Dothideomycetes genomes: a test case for predicting lifestyles and emergence of pathogens.</title>
        <authorList>
            <person name="Haridas S."/>
            <person name="Albert R."/>
            <person name="Binder M."/>
            <person name="Bloem J."/>
            <person name="Labutti K."/>
            <person name="Salamov A."/>
            <person name="Andreopoulos B."/>
            <person name="Baker S."/>
            <person name="Barry K."/>
            <person name="Bills G."/>
            <person name="Bluhm B."/>
            <person name="Cannon C."/>
            <person name="Castanera R."/>
            <person name="Culley D."/>
            <person name="Daum C."/>
            <person name="Ezra D."/>
            <person name="Gonzalez J."/>
            <person name="Henrissat B."/>
            <person name="Kuo A."/>
            <person name="Liang C."/>
            <person name="Lipzen A."/>
            <person name="Lutzoni F."/>
            <person name="Magnuson J."/>
            <person name="Mondo S."/>
            <person name="Nolan M."/>
            <person name="Ohm R."/>
            <person name="Pangilinan J."/>
            <person name="Park H.-J."/>
            <person name="Ramirez L."/>
            <person name="Alfaro M."/>
            <person name="Sun H."/>
            <person name="Tritt A."/>
            <person name="Yoshinaga Y."/>
            <person name="Zwiers L.-H."/>
            <person name="Turgeon B."/>
            <person name="Goodwin S."/>
            <person name="Spatafora J."/>
            <person name="Crous P."/>
            <person name="Grigoriev I."/>
        </authorList>
    </citation>
    <scope>NUCLEOTIDE SEQUENCE</scope>
    <source>
        <strain evidence="13">CBS 113389</strain>
    </source>
</reference>
<keyword evidence="8" id="KW-1015">Disulfide bond</keyword>
<comment type="PTM">
    <text evidence="10 11">Topaquinone (TPQ) is generated by copper-dependent autoxidation of a specific tyrosyl residue.</text>
</comment>
<accession>A0A6A6Q4T1</accession>
<dbReference type="Gene3D" id="3.10.450.40">
    <property type="match status" value="2"/>
</dbReference>
<keyword evidence="5 9" id="KW-0801">TPQ</keyword>
<evidence type="ECO:0000256" key="6">
    <source>
        <dbReference type="ARBA" id="ARBA00023002"/>
    </source>
</evidence>
<dbReference type="PROSITE" id="PS01164">
    <property type="entry name" value="COPPER_AMINE_OXID_1"/>
    <property type="match status" value="1"/>
</dbReference>
<keyword evidence="7 11" id="KW-0186">Copper</keyword>
<keyword evidence="14" id="KW-1185">Reference proteome</keyword>
<comment type="subunit">
    <text evidence="3">Homodimer.</text>
</comment>
<dbReference type="Gene3D" id="2.70.98.20">
    <property type="entry name" value="Copper amine oxidase, catalytic domain"/>
    <property type="match status" value="1"/>
</dbReference>
<evidence type="ECO:0000256" key="7">
    <source>
        <dbReference type="ARBA" id="ARBA00023008"/>
    </source>
</evidence>
<comment type="cofactor">
    <cofactor evidence="11">
        <name>Cu cation</name>
        <dbReference type="ChEBI" id="CHEBI:23378"/>
    </cofactor>
    <text evidence="11">Contains 1 topaquinone per subunit.</text>
</comment>
<dbReference type="GO" id="GO:0008131">
    <property type="term" value="F:primary methylamine oxidase activity"/>
    <property type="evidence" value="ECO:0007669"/>
    <property type="project" value="InterPro"/>
</dbReference>
<dbReference type="InterPro" id="IPR015798">
    <property type="entry name" value="Cu_amine_oxidase_C"/>
</dbReference>
<evidence type="ECO:0000256" key="10">
    <source>
        <dbReference type="PIRSR" id="PIRSR600269-51"/>
    </source>
</evidence>
<dbReference type="GO" id="GO:0005507">
    <property type="term" value="F:copper ion binding"/>
    <property type="evidence" value="ECO:0007669"/>
    <property type="project" value="InterPro"/>
</dbReference>
<feature type="domain" description="Copper amine oxidase catalytic" evidence="12">
    <location>
        <begin position="246"/>
        <end position="647"/>
    </location>
</feature>
<evidence type="ECO:0000256" key="2">
    <source>
        <dbReference type="ARBA" id="ARBA00007983"/>
    </source>
</evidence>
<name>A0A6A6Q4T1_9PEZI</name>
<dbReference type="RefSeq" id="XP_033593884.1">
    <property type="nucleotide sequence ID" value="XM_033732238.1"/>
</dbReference>
<keyword evidence="6 11" id="KW-0560">Oxidoreductase</keyword>
<protein>
    <recommendedName>
        <fullName evidence="11">Amine oxidase</fullName>
        <ecNumber evidence="11">1.4.3.-</ecNumber>
    </recommendedName>
</protein>
<dbReference type="InterPro" id="IPR016182">
    <property type="entry name" value="Cu_amine_oxidase_N-reg"/>
</dbReference>
<feature type="active site" description="Proton acceptor" evidence="9">
    <location>
        <position position="320"/>
    </location>
</feature>
<evidence type="ECO:0000313" key="14">
    <source>
        <dbReference type="Proteomes" id="UP000799767"/>
    </source>
</evidence>
<evidence type="ECO:0000256" key="1">
    <source>
        <dbReference type="ARBA" id="ARBA00001935"/>
    </source>
</evidence>
<keyword evidence="4 11" id="KW-0479">Metal-binding</keyword>
<dbReference type="EC" id="1.4.3.-" evidence="11"/>
<dbReference type="InterPro" id="IPR000269">
    <property type="entry name" value="Cu_amine_oxidase"/>
</dbReference>
<organism evidence="13 14">
    <name type="scientific">Neohortaea acidophila</name>
    <dbReference type="NCBI Taxonomy" id="245834"/>
    <lineage>
        <taxon>Eukaryota</taxon>
        <taxon>Fungi</taxon>
        <taxon>Dikarya</taxon>
        <taxon>Ascomycota</taxon>
        <taxon>Pezizomycotina</taxon>
        <taxon>Dothideomycetes</taxon>
        <taxon>Dothideomycetidae</taxon>
        <taxon>Mycosphaerellales</taxon>
        <taxon>Teratosphaeriaceae</taxon>
        <taxon>Neohortaea</taxon>
    </lineage>
</organism>
<evidence type="ECO:0000256" key="5">
    <source>
        <dbReference type="ARBA" id="ARBA00022772"/>
    </source>
</evidence>
<dbReference type="AlphaFoldDB" id="A0A6A6Q4T1"/>
<dbReference type="PANTHER" id="PTHR10638">
    <property type="entry name" value="COPPER AMINE OXIDASE"/>
    <property type="match status" value="1"/>
</dbReference>
<dbReference type="SUPFAM" id="SSF49998">
    <property type="entry name" value="Amine oxidase catalytic domain"/>
    <property type="match status" value="1"/>
</dbReference>
<dbReference type="InterPro" id="IPR049948">
    <property type="entry name" value="Cu_Am_ox_TPQ-bd"/>
</dbReference>
<dbReference type="PANTHER" id="PTHR10638:SF91">
    <property type="entry name" value="AMINE OXIDASE"/>
    <property type="match status" value="1"/>
</dbReference>
<comment type="similarity">
    <text evidence="2 11">Belongs to the copper/topaquinone oxidase family.</text>
</comment>
<evidence type="ECO:0000313" key="13">
    <source>
        <dbReference type="EMBL" id="KAF2487315.1"/>
    </source>
</evidence>
<comment type="cofactor">
    <cofactor evidence="1">
        <name>Cu cation</name>
        <dbReference type="ChEBI" id="CHEBI:23378"/>
    </cofactor>
</comment>